<dbReference type="InterPro" id="IPR024515">
    <property type="entry name" value="DUF3397"/>
</dbReference>
<accession>A0A5D4KK18</accession>
<keyword evidence="1" id="KW-1133">Transmembrane helix</keyword>
<keyword evidence="1" id="KW-0472">Membrane</keyword>
<dbReference type="Proteomes" id="UP000323317">
    <property type="component" value="Unassembled WGS sequence"/>
</dbReference>
<feature type="transmembrane region" description="Helical" evidence="1">
    <location>
        <begin position="66"/>
        <end position="85"/>
    </location>
</feature>
<reference evidence="2 3" key="1">
    <citation type="submission" date="2019-08" db="EMBL/GenBank/DDBJ databases">
        <title>Bacillus genomes from the desert of Cuatro Cienegas, Coahuila.</title>
        <authorList>
            <person name="Olmedo-Alvarez G."/>
        </authorList>
    </citation>
    <scope>NUCLEOTIDE SEQUENCE [LARGE SCALE GENOMIC DNA]</scope>
    <source>
        <strain evidence="2 3">CH40_1T</strain>
    </source>
</reference>
<protein>
    <submittedName>
        <fullName evidence="2">DUF3397 domain-containing protein</fullName>
    </submittedName>
</protein>
<evidence type="ECO:0000256" key="1">
    <source>
        <dbReference type="SAM" id="Phobius"/>
    </source>
</evidence>
<dbReference type="Pfam" id="PF11877">
    <property type="entry name" value="DUF3397"/>
    <property type="match status" value="1"/>
</dbReference>
<feature type="transmembrane region" description="Helical" evidence="1">
    <location>
        <begin position="6"/>
        <end position="26"/>
    </location>
</feature>
<dbReference type="RefSeq" id="WP_148945220.1">
    <property type="nucleotide sequence ID" value="NZ_JBNIKK010000010.1"/>
</dbReference>
<comment type="caution">
    <text evidence="2">The sequence shown here is derived from an EMBL/GenBank/DDBJ whole genome shotgun (WGS) entry which is preliminary data.</text>
</comment>
<sequence>MSTIFSSFVAVFTLIPFLGYFSSFVIMKQLTGSHRRAVNTAVNLTTFLLIFSVHFIIQAIWDKSLFWILILVLLISTGILSVIHWKIKEEIVFLHVLKGGWRLNFLLFSTAYVLLLFYGVASRIIQTF</sequence>
<proteinExistence type="predicted"/>
<dbReference type="AlphaFoldDB" id="A0A5D4KK18"/>
<organism evidence="2 3">
    <name type="scientific">Rossellomorea vietnamensis</name>
    <dbReference type="NCBI Taxonomy" id="218284"/>
    <lineage>
        <taxon>Bacteria</taxon>
        <taxon>Bacillati</taxon>
        <taxon>Bacillota</taxon>
        <taxon>Bacilli</taxon>
        <taxon>Bacillales</taxon>
        <taxon>Bacillaceae</taxon>
        <taxon>Rossellomorea</taxon>
    </lineage>
</organism>
<gene>
    <name evidence="2" type="ORF">FZC79_02050</name>
</gene>
<feature type="transmembrane region" description="Helical" evidence="1">
    <location>
        <begin position="105"/>
        <end position="125"/>
    </location>
</feature>
<keyword evidence="1" id="KW-0812">Transmembrane</keyword>
<evidence type="ECO:0000313" key="2">
    <source>
        <dbReference type="EMBL" id="TYR77621.1"/>
    </source>
</evidence>
<feature type="transmembrane region" description="Helical" evidence="1">
    <location>
        <begin position="38"/>
        <end position="60"/>
    </location>
</feature>
<evidence type="ECO:0000313" key="3">
    <source>
        <dbReference type="Proteomes" id="UP000323317"/>
    </source>
</evidence>
<name>A0A5D4KK18_9BACI</name>
<dbReference type="EMBL" id="VTEH01000001">
    <property type="protein sequence ID" value="TYR77621.1"/>
    <property type="molecule type" value="Genomic_DNA"/>
</dbReference>